<organism evidence="2">
    <name type="scientific">marine sediment metagenome</name>
    <dbReference type="NCBI Taxonomy" id="412755"/>
    <lineage>
        <taxon>unclassified sequences</taxon>
        <taxon>metagenomes</taxon>
        <taxon>ecological metagenomes</taxon>
    </lineage>
</organism>
<keyword evidence="1" id="KW-0175">Coiled coil</keyword>
<evidence type="ECO:0000313" key="2">
    <source>
        <dbReference type="EMBL" id="KKN29971.1"/>
    </source>
</evidence>
<evidence type="ECO:0000256" key="1">
    <source>
        <dbReference type="SAM" id="Coils"/>
    </source>
</evidence>
<comment type="caution">
    <text evidence="2">The sequence shown here is derived from an EMBL/GenBank/DDBJ whole genome shotgun (WGS) entry which is preliminary data.</text>
</comment>
<feature type="coiled-coil region" evidence="1">
    <location>
        <begin position="120"/>
        <end position="150"/>
    </location>
</feature>
<name>A0A0F9RYG4_9ZZZZ</name>
<sequence length="171" mass="17706">MGGAARKGLLGGAKGGVKGFLGQRVGAAGIGGLGGAASVLAAGAAGYAVGTAFYKAIEGTKLQSKIIDYVGGIADFFTGEDKGKAGEEVKRRNQEALAARSGFADPEVAQEYIRVMNLLRIAAEGSNQEAKKQLEEMKQMRTENKTISQAQIDSANTVIKSLDLQNSSQPV</sequence>
<reference evidence="2" key="1">
    <citation type="journal article" date="2015" name="Nature">
        <title>Complex archaea that bridge the gap between prokaryotes and eukaryotes.</title>
        <authorList>
            <person name="Spang A."/>
            <person name="Saw J.H."/>
            <person name="Jorgensen S.L."/>
            <person name="Zaremba-Niedzwiedzka K."/>
            <person name="Martijn J."/>
            <person name="Lind A.E."/>
            <person name="van Eijk R."/>
            <person name="Schleper C."/>
            <person name="Guy L."/>
            <person name="Ettema T.J."/>
        </authorList>
    </citation>
    <scope>NUCLEOTIDE SEQUENCE</scope>
</reference>
<proteinExistence type="predicted"/>
<dbReference type="AlphaFoldDB" id="A0A0F9RYG4"/>
<gene>
    <name evidence="2" type="ORF">LCGC14_0838900</name>
</gene>
<dbReference type="EMBL" id="LAZR01002445">
    <property type="protein sequence ID" value="KKN29971.1"/>
    <property type="molecule type" value="Genomic_DNA"/>
</dbReference>
<accession>A0A0F9RYG4</accession>
<protein>
    <submittedName>
        <fullName evidence="2">Uncharacterized protein</fullName>
    </submittedName>
</protein>